<reference evidence="3 4" key="1">
    <citation type="journal article" date="2018" name="Nat. Biotechnol.">
        <title>A standardized bacterial taxonomy based on genome phylogeny substantially revises the tree of life.</title>
        <authorList>
            <person name="Parks D.H."/>
            <person name="Chuvochina M."/>
            <person name="Waite D.W."/>
            <person name="Rinke C."/>
            <person name="Skarshewski A."/>
            <person name="Chaumeil P.A."/>
            <person name="Hugenholtz P."/>
        </authorList>
    </citation>
    <scope>NUCLEOTIDE SEQUENCE [LARGE SCALE GENOMIC DNA]</scope>
    <source>
        <strain evidence="3">UBA9375</strain>
    </source>
</reference>
<protein>
    <recommendedName>
        <fullName evidence="2">DUF1570 domain-containing protein</fullName>
    </recommendedName>
</protein>
<proteinExistence type="predicted"/>
<sequence>MLTCLRLIPLSLLGASLFWLTCEPVCAKPPSLIEMKTDNTVFVGKSVAHNDDVCWMMDQSGMLSEVSLKKVKSFRKVAPEFQNLPLNKMKLQLQNEFGPLYEIIATRHYLICAPRGKAKAYGGVFEDLYESFSHYFALRGYQVKAPEFLMVAVIFPDQAQFFDNCKKDGVRAGQGLLGYYHPHTNRTALFDQGAATALQETNPHQNETQLSYARISAGGKNMAEALRDTMIHEATHQVAFNTGLHTRIGENPRWVVEGLATTFESDELRTHTGGSTNSLTRINRDRLIWFANYSRTRREKGSLRAFIRDDSLFRSSTLDAYAEAWALTFFLVETQPARYARYLKAVSERDPLQEYSADAREQDFKKAFKTNIQTLEVDYLKFVEQLTAELVQQN</sequence>
<feature type="chain" id="PRO_5017596828" description="DUF1570 domain-containing protein" evidence="1">
    <location>
        <begin position="28"/>
        <end position="394"/>
    </location>
</feature>
<dbReference type="Proteomes" id="UP000263642">
    <property type="component" value="Unassembled WGS sequence"/>
</dbReference>
<keyword evidence="1" id="KW-0732">Signal</keyword>
<dbReference type="InterPro" id="IPR011464">
    <property type="entry name" value="DUF1570"/>
</dbReference>
<evidence type="ECO:0000259" key="2">
    <source>
        <dbReference type="Pfam" id="PF07607"/>
    </source>
</evidence>
<accession>A0A3D3RB55</accession>
<feature type="signal peptide" evidence="1">
    <location>
        <begin position="1"/>
        <end position="27"/>
    </location>
</feature>
<evidence type="ECO:0000256" key="1">
    <source>
        <dbReference type="SAM" id="SignalP"/>
    </source>
</evidence>
<feature type="domain" description="DUF1570" evidence="2">
    <location>
        <begin position="229"/>
        <end position="352"/>
    </location>
</feature>
<name>A0A3D3RB55_9PLAN</name>
<organism evidence="3 4">
    <name type="scientific">Gimesia maris</name>
    <dbReference type="NCBI Taxonomy" id="122"/>
    <lineage>
        <taxon>Bacteria</taxon>
        <taxon>Pseudomonadati</taxon>
        <taxon>Planctomycetota</taxon>
        <taxon>Planctomycetia</taxon>
        <taxon>Planctomycetales</taxon>
        <taxon>Planctomycetaceae</taxon>
        <taxon>Gimesia</taxon>
    </lineage>
</organism>
<dbReference type="Pfam" id="PF07607">
    <property type="entry name" value="DUF1570"/>
    <property type="match status" value="1"/>
</dbReference>
<dbReference type="AlphaFoldDB" id="A0A3D3RB55"/>
<comment type="caution">
    <text evidence="3">The sequence shown here is derived from an EMBL/GenBank/DDBJ whole genome shotgun (WGS) entry which is preliminary data.</text>
</comment>
<evidence type="ECO:0000313" key="4">
    <source>
        <dbReference type="Proteomes" id="UP000263642"/>
    </source>
</evidence>
<dbReference type="EMBL" id="DQAY01000148">
    <property type="protein sequence ID" value="HCO26071.1"/>
    <property type="molecule type" value="Genomic_DNA"/>
</dbReference>
<gene>
    <name evidence="3" type="ORF">DIT97_24715</name>
</gene>
<evidence type="ECO:0000313" key="3">
    <source>
        <dbReference type="EMBL" id="HCO26071.1"/>
    </source>
</evidence>